<accession>A0A2J6SX18</accession>
<dbReference type="OrthoDB" id="3524411at2759"/>
<dbReference type="InParanoid" id="A0A2J6SX18"/>
<reference evidence="1 2" key="1">
    <citation type="submission" date="2016-04" db="EMBL/GenBank/DDBJ databases">
        <title>A degradative enzymes factory behind the ericoid mycorrhizal symbiosis.</title>
        <authorList>
            <consortium name="DOE Joint Genome Institute"/>
            <person name="Martino E."/>
            <person name="Morin E."/>
            <person name="Grelet G."/>
            <person name="Kuo A."/>
            <person name="Kohler A."/>
            <person name="Daghino S."/>
            <person name="Barry K."/>
            <person name="Choi C."/>
            <person name="Cichocki N."/>
            <person name="Clum A."/>
            <person name="Copeland A."/>
            <person name="Hainaut M."/>
            <person name="Haridas S."/>
            <person name="Labutti K."/>
            <person name="Lindquist E."/>
            <person name="Lipzen A."/>
            <person name="Khouja H.-R."/>
            <person name="Murat C."/>
            <person name="Ohm R."/>
            <person name="Olson A."/>
            <person name="Spatafora J."/>
            <person name="Veneault-Fourrey C."/>
            <person name="Henrissat B."/>
            <person name="Grigoriev I."/>
            <person name="Martin F."/>
            <person name="Perotto S."/>
        </authorList>
    </citation>
    <scope>NUCLEOTIDE SEQUENCE [LARGE SCALE GENOMIC DNA]</scope>
    <source>
        <strain evidence="1 2">E</strain>
    </source>
</reference>
<protein>
    <submittedName>
        <fullName evidence="1">Uncharacterized protein</fullName>
    </submittedName>
</protein>
<dbReference type="EMBL" id="KZ613856">
    <property type="protein sequence ID" value="PMD55314.1"/>
    <property type="molecule type" value="Genomic_DNA"/>
</dbReference>
<name>A0A2J6SX18_9HELO</name>
<dbReference type="RefSeq" id="XP_024732218.1">
    <property type="nucleotide sequence ID" value="XM_024887920.1"/>
</dbReference>
<gene>
    <name evidence="1" type="ORF">K444DRAFT_697273</name>
</gene>
<proteinExistence type="predicted"/>
<organism evidence="1 2">
    <name type="scientific">Hyaloscypha bicolor E</name>
    <dbReference type="NCBI Taxonomy" id="1095630"/>
    <lineage>
        <taxon>Eukaryota</taxon>
        <taxon>Fungi</taxon>
        <taxon>Dikarya</taxon>
        <taxon>Ascomycota</taxon>
        <taxon>Pezizomycotina</taxon>
        <taxon>Leotiomycetes</taxon>
        <taxon>Helotiales</taxon>
        <taxon>Hyaloscyphaceae</taxon>
        <taxon>Hyaloscypha</taxon>
        <taxon>Hyaloscypha bicolor</taxon>
    </lineage>
</organism>
<dbReference type="Proteomes" id="UP000235371">
    <property type="component" value="Unassembled WGS sequence"/>
</dbReference>
<keyword evidence="2" id="KW-1185">Reference proteome</keyword>
<dbReference type="GeneID" id="36595996"/>
<evidence type="ECO:0000313" key="2">
    <source>
        <dbReference type="Proteomes" id="UP000235371"/>
    </source>
</evidence>
<sequence>MEPYQRQFENWKNKWDEKVEVLSMRERGEDWGDILALFSRRGVVKKNRRSWYHDQRKVIEAIQRIASAAAHDTFMQIFRMEEVSSICQLRYIDEATLQQDYDDTWRRIAESMQNNERDGKWTAQKVKYAWYHGVSDRCEVNLEPVPWSETVYGFLA</sequence>
<evidence type="ECO:0000313" key="1">
    <source>
        <dbReference type="EMBL" id="PMD55314.1"/>
    </source>
</evidence>
<dbReference type="AlphaFoldDB" id="A0A2J6SX18"/>